<comment type="caution">
    <text evidence="1">The sequence shown here is derived from an EMBL/GenBank/DDBJ whole genome shotgun (WGS) entry which is preliminary data.</text>
</comment>
<evidence type="ECO:0000313" key="1">
    <source>
        <dbReference type="EMBL" id="OLA36729.1"/>
    </source>
</evidence>
<evidence type="ECO:0008006" key="3">
    <source>
        <dbReference type="Google" id="ProtNLM"/>
    </source>
</evidence>
<dbReference type="EMBL" id="MNTG01000041">
    <property type="protein sequence ID" value="OLA36729.1"/>
    <property type="molecule type" value="Genomic_DNA"/>
</dbReference>
<dbReference type="RefSeq" id="WP_303680265.1">
    <property type="nucleotide sequence ID" value="NZ_MNTG01000041.1"/>
</dbReference>
<dbReference type="STRING" id="626940.BHW43_08815"/>
<protein>
    <recommendedName>
        <fullName evidence="3">BclA C-terminal domain-containing protein</fullName>
    </recommendedName>
</protein>
<reference evidence="1 2" key="1">
    <citation type="journal article" date="2016" name="Nat. Biotechnol.">
        <title>Measurement of bacterial replication rates in microbial communities.</title>
        <authorList>
            <person name="Brown C.T."/>
            <person name="Olm M.R."/>
            <person name="Thomas B.C."/>
            <person name="Banfield J.F."/>
        </authorList>
    </citation>
    <scope>NUCLEOTIDE SEQUENCE [LARGE SCALE GENOMIC DNA]</scope>
    <source>
        <strain evidence="1">46_33</strain>
    </source>
</reference>
<dbReference type="AlphaFoldDB" id="A0A1Q6R2X9"/>
<sequence length="140" mass="14045">MACNQKSALTTVATAAQTVAANGFVNFPTNNLLTGVAIGHVAGSTSVNLIRGLYLVTLNADVTPTAAGDIGLQLVRNGVTVPGAEATVTGATGDTYNIGFATLIRVLPSCCVINNNSELQVQATAAGTISNASLSVVRLA</sequence>
<dbReference type="Proteomes" id="UP000186777">
    <property type="component" value="Unassembled WGS sequence"/>
</dbReference>
<dbReference type="Gene3D" id="2.60.120.40">
    <property type="match status" value="1"/>
</dbReference>
<accession>A0A1Q6R2X9</accession>
<dbReference type="InterPro" id="IPR008983">
    <property type="entry name" value="Tumour_necrosis_fac-like_dom"/>
</dbReference>
<gene>
    <name evidence="1" type="ORF">BHW43_08815</name>
</gene>
<proteinExistence type="predicted"/>
<evidence type="ECO:0000313" key="2">
    <source>
        <dbReference type="Proteomes" id="UP000186777"/>
    </source>
</evidence>
<organism evidence="1 2">
    <name type="scientific">Phascolarctobacterium succinatutens</name>
    <dbReference type="NCBI Taxonomy" id="626940"/>
    <lineage>
        <taxon>Bacteria</taxon>
        <taxon>Bacillati</taxon>
        <taxon>Bacillota</taxon>
        <taxon>Negativicutes</taxon>
        <taxon>Acidaminococcales</taxon>
        <taxon>Acidaminococcaceae</taxon>
        <taxon>Phascolarctobacterium</taxon>
    </lineage>
</organism>
<name>A0A1Q6R2X9_9FIRM</name>